<evidence type="ECO:0000313" key="7">
    <source>
        <dbReference type="EMBL" id="CAJ1053565.1"/>
    </source>
</evidence>
<evidence type="ECO:0000256" key="5">
    <source>
        <dbReference type="SAM" id="MobiDB-lite"/>
    </source>
</evidence>
<dbReference type="AlphaFoldDB" id="A0AAV1EXZ2"/>
<comment type="subcellular location">
    <subcellularLocation>
        <location evidence="1">Secreted</location>
    </subcellularLocation>
</comment>
<evidence type="ECO:0000256" key="1">
    <source>
        <dbReference type="ARBA" id="ARBA00004613"/>
    </source>
</evidence>
<dbReference type="EMBL" id="OY660866">
    <property type="protein sequence ID" value="CAJ1053565.1"/>
    <property type="molecule type" value="Genomic_DNA"/>
</dbReference>
<dbReference type="GO" id="GO:0005576">
    <property type="term" value="C:extracellular region"/>
    <property type="evidence" value="ECO:0007669"/>
    <property type="project" value="UniProtKB-SubCell"/>
</dbReference>
<gene>
    <name evidence="7" type="ORF">XNOV1_A014257</name>
</gene>
<protein>
    <submittedName>
        <fullName evidence="7">Unnamed protein product</fullName>
    </submittedName>
</protein>
<evidence type="ECO:0000256" key="6">
    <source>
        <dbReference type="SAM" id="SignalP"/>
    </source>
</evidence>
<proteinExistence type="predicted"/>
<dbReference type="PANTHER" id="PTHR11967:SF2">
    <property type="entry name" value="ALPHA-1-ACID GLYCOPROTEIN 1"/>
    <property type="match status" value="1"/>
</dbReference>
<name>A0AAV1EXZ2_XYRNO</name>
<keyword evidence="8" id="KW-1185">Reference proteome</keyword>
<organism evidence="7 8">
    <name type="scientific">Xyrichtys novacula</name>
    <name type="common">Pearly razorfish</name>
    <name type="synonym">Hemipteronotus novacula</name>
    <dbReference type="NCBI Taxonomy" id="13765"/>
    <lineage>
        <taxon>Eukaryota</taxon>
        <taxon>Metazoa</taxon>
        <taxon>Chordata</taxon>
        <taxon>Craniata</taxon>
        <taxon>Vertebrata</taxon>
        <taxon>Euteleostomi</taxon>
        <taxon>Actinopterygii</taxon>
        <taxon>Neopterygii</taxon>
        <taxon>Teleostei</taxon>
        <taxon>Neoteleostei</taxon>
        <taxon>Acanthomorphata</taxon>
        <taxon>Eupercaria</taxon>
        <taxon>Labriformes</taxon>
        <taxon>Labridae</taxon>
        <taxon>Xyrichtys</taxon>
    </lineage>
</organism>
<dbReference type="SUPFAM" id="SSF50814">
    <property type="entry name" value="Lipocalins"/>
    <property type="match status" value="1"/>
</dbReference>
<feature type="region of interest" description="Disordered" evidence="5">
    <location>
        <begin position="170"/>
        <end position="191"/>
    </location>
</feature>
<dbReference type="PANTHER" id="PTHR11967">
    <property type="entry name" value="ALPHA-1-ACID GLYCOPROTEIN"/>
    <property type="match status" value="1"/>
</dbReference>
<evidence type="ECO:0000256" key="2">
    <source>
        <dbReference type="ARBA" id="ARBA00022525"/>
    </source>
</evidence>
<dbReference type="Gene3D" id="2.40.128.20">
    <property type="match status" value="1"/>
</dbReference>
<sequence>MFVVFAIALLCFVSVSSSAPLACEDLVRPLDQMDPHLLSGRWVVVAGSLNDSSAEKTLKDRDSVAIDFYNSSYTQSNMVGGQCRYHTRNVTMDNHIVKLYVGTFNFTGTFFSTSCPDCLLLTLDIESPTFKSVDFYLFSRRREVGQKEIEEFRAQVECLNLPPPVIMDPTKELCPEQTAHQPEEKEEDQNV</sequence>
<dbReference type="Proteomes" id="UP001178508">
    <property type="component" value="Chromosome 3"/>
</dbReference>
<keyword evidence="2" id="KW-0964">Secreted</keyword>
<feature type="signal peptide" evidence="6">
    <location>
        <begin position="1"/>
        <end position="18"/>
    </location>
</feature>
<keyword evidence="4" id="KW-0325">Glycoprotein</keyword>
<keyword evidence="3 6" id="KW-0732">Signal</keyword>
<evidence type="ECO:0000256" key="3">
    <source>
        <dbReference type="ARBA" id="ARBA00022729"/>
    </source>
</evidence>
<evidence type="ECO:0000256" key="4">
    <source>
        <dbReference type="ARBA" id="ARBA00023180"/>
    </source>
</evidence>
<dbReference type="InterPro" id="IPR012674">
    <property type="entry name" value="Calycin"/>
</dbReference>
<feature type="chain" id="PRO_5043942617" evidence="6">
    <location>
        <begin position="19"/>
        <end position="191"/>
    </location>
</feature>
<accession>A0AAV1EXZ2</accession>
<evidence type="ECO:0000313" key="8">
    <source>
        <dbReference type="Proteomes" id="UP001178508"/>
    </source>
</evidence>
<reference evidence="7" key="1">
    <citation type="submission" date="2023-08" db="EMBL/GenBank/DDBJ databases">
        <authorList>
            <person name="Alioto T."/>
            <person name="Alioto T."/>
            <person name="Gomez Garrido J."/>
        </authorList>
    </citation>
    <scope>NUCLEOTIDE SEQUENCE</scope>
</reference>